<dbReference type="OrthoDB" id="8794977at2"/>
<dbReference type="Proteomes" id="UP000184069">
    <property type="component" value="Unassembled WGS sequence"/>
</dbReference>
<dbReference type="Gene3D" id="3.40.1580.10">
    <property type="entry name" value="SMI1/KNR4-like"/>
    <property type="match status" value="1"/>
</dbReference>
<name>A0A1M6XMW7_9FLAO</name>
<keyword evidence="4" id="KW-1185">Reference proteome</keyword>
<evidence type="ECO:0000313" key="5">
    <source>
        <dbReference type="Proteomes" id="UP000184069"/>
    </source>
</evidence>
<organism evidence="3 5">
    <name type="scientific">Chryseobacterium contaminans</name>
    <dbReference type="NCBI Taxonomy" id="1423959"/>
    <lineage>
        <taxon>Bacteria</taxon>
        <taxon>Pseudomonadati</taxon>
        <taxon>Bacteroidota</taxon>
        <taxon>Flavobacteriia</taxon>
        <taxon>Flavobacteriales</taxon>
        <taxon>Weeksellaceae</taxon>
        <taxon>Chryseobacterium group</taxon>
        <taxon>Chryseobacterium</taxon>
    </lineage>
</organism>
<protein>
    <recommendedName>
        <fullName evidence="1">Knr4/Smi1-like domain-containing protein</fullName>
    </recommendedName>
</protein>
<dbReference type="AlphaFoldDB" id="A0A1M6XMW7"/>
<dbReference type="Pfam" id="PF09346">
    <property type="entry name" value="SMI1_KNR4"/>
    <property type="match status" value="1"/>
</dbReference>
<evidence type="ECO:0000313" key="3">
    <source>
        <dbReference type="EMBL" id="SHL07209.1"/>
    </source>
</evidence>
<evidence type="ECO:0000313" key="4">
    <source>
        <dbReference type="Proteomes" id="UP000093508"/>
    </source>
</evidence>
<dbReference type="InterPro" id="IPR037883">
    <property type="entry name" value="Knr4/Smi1-like_sf"/>
</dbReference>
<proteinExistence type="predicted"/>
<sequence>MISFTILSIEEIEAEVLKEKGNIQNFPKAIDFPFPEQYKRVVTLIKTTEIASEAILYNAVEAANENQEFVLKDYWCFAGNGQGDRWFLDKNGTVFFYNHDYDETLEPMNISFEQWLQVAFVIRQLDLYFDEHDDISEPVRQRFYKALDAIHPELSEIYPFTV</sequence>
<evidence type="ECO:0000313" key="2">
    <source>
        <dbReference type="EMBL" id="OCA79651.1"/>
    </source>
</evidence>
<gene>
    <name evidence="2" type="ORF">BBH99_18190</name>
    <name evidence="3" type="ORF">SAMN05444407_102133</name>
</gene>
<dbReference type="RefSeq" id="WP_066692999.1">
    <property type="nucleotide sequence ID" value="NZ_FRBM01000002.1"/>
</dbReference>
<dbReference type="STRING" id="1423959.SAMN05444407_102133"/>
<dbReference type="Proteomes" id="UP000093508">
    <property type="component" value="Unassembled WGS sequence"/>
</dbReference>
<feature type="domain" description="Knr4/Smi1-like" evidence="1">
    <location>
        <begin position="22"/>
        <end position="117"/>
    </location>
</feature>
<dbReference type="SUPFAM" id="SSF160631">
    <property type="entry name" value="SMI1/KNR4-like"/>
    <property type="match status" value="1"/>
</dbReference>
<dbReference type="InterPro" id="IPR018958">
    <property type="entry name" value="Knr4/Smi1-like_dom"/>
</dbReference>
<dbReference type="EMBL" id="FRBM01000002">
    <property type="protein sequence ID" value="SHL07209.1"/>
    <property type="molecule type" value="Genomic_DNA"/>
</dbReference>
<reference evidence="3 5" key="2">
    <citation type="submission" date="2016-11" db="EMBL/GenBank/DDBJ databases">
        <authorList>
            <person name="Jaros S."/>
            <person name="Januszkiewicz K."/>
            <person name="Wedrychowicz H."/>
        </authorList>
    </citation>
    <scope>NUCLEOTIDE SEQUENCE [LARGE SCALE GENOMIC DNA]</scope>
    <source>
        <strain evidence="3 5">DSM 27621</strain>
    </source>
</reference>
<evidence type="ECO:0000259" key="1">
    <source>
        <dbReference type="Pfam" id="PF09346"/>
    </source>
</evidence>
<reference evidence="2 4" key="1">
    <citation type="submission" date="2016-07" db="EMBL/GenBank/DDBJ databases">
        <authorList>
            <person name="Jeong J.-J."/>
            <person name="Kim D.W."/>
            <person name="Sang M.K."/>
            <person name="Choi I.-G."/>
            <person name="Kim K.D."/>
        </authorList>
    </citation>
    <scope>NUCLEOTIDE SEQUENCE [LARGE SCALE GENOMIC DNA]</scope>
    <source>
        <strain evidence="2 4">C-26</strain>
    </source>
</reference>
<dbReference type="EMBL" id="MAYF01000062">
    <property type="protein sequence ID" value="OCA79651.1"/>
    <property type="molecule type" value="Genomic_DNA"/>
</dbReference>
<accession>A0A1M6XMW7</accession>